<dbReference type="PANTHER" id="PTHR11070:SF2">
    <property type="entry name" value="ATP-DEPENDENT DNA HELICASE SRS2"/>
    <property type="match status" value="1"/>
</dbReference>
<dbReference type="GO" id="GO:0005524">
    <property type="term" value="F:ATP binding"/>
    <property type="evidence" value="ECO:0007669"/>
    <property type="project" value="UniProtKB-UniRule"/>
</dbReference>
<dbReference type="GO" id="GO:0000725">
    <property type="term" value="P:recombinational repair"/>
    <property type="evidence" value="ECO:0007669"/>
    <property type="project" value="TreeGrafter"/>
</dbReference>
<organism evidence="8 9">
    <name type="scientific">Confluentibacter flavum</name>
    <dbReference type="NCBI Taxonomy" id="1909700"/>
    <lineage>
        <taxon>Bacteria</taxon>
        <taxon>Pseudomonadati</taxon>
        <taxon>Bacteroidota</taxon>
        <taxon>Flavobacteriia</taxon>
        <taxon>Flavobacteriales</taxon>
        <taxon>Flavobacteriaceae</taxon>
        <taxon>Confluentibacter</taxon>
    </lineage>
</organism>
<evidence type="ECO:0000256" key="3">
    <source>
        <dbReference type="ARBA" id="ARBA00022806"/>
    </source>
</evidence>
<dbReference type="PANTHER" id="PTHR11070">
    <property type="entry name" value="UVRD / RECB / PCRA DNA HELICASE FAMILY MEMBER"/>
    <property type="match status" value="1"/>
</dbReference>
<dbReference type="OrthoDB" id="9765670at2"/>
<dbReference type="GO" id="GO:0003677">
    <property type="term" value="F:DNA binding"/>
    <property type="evidence" value="ECO:0007669"/>
    <property type="project" value="InterPro"/>
</dbReference>
<evidence type="ECO:0000256" key="4">
    <source>
        <dbReference type="ARBA" id="ARBA00022840"/>
    </source>
</evidence>
<dbReference type="GO" id="GO:0043138">
    <property type="term" value="F:3'-5' DNA helicase activity"/>
    <property type="evidence" value="ECO:0007669"/>
    <property type="project" value="TreeGrafter"/>
</dbReference>
<keyword evidence="9" id="KW-1185">Reference proteome</keyword>
<dbReference type="EMBL" id="PJEO01000015">
    <property type="protein sequence ID" value="PKQ46083.1"/>
    <property type="molecule type" value="Genomic_DNA"/>
</dbReference>
<dbReference type="SUPFAM" id="SSF52540">
    <property type="entry name" value="P-loop containing nucleoside triphosphate hydrolases"/>
    <property type="match status" value="1"/>
</dbReference>
<dbReference type="AlphaFoldDB" id="A0A2N3HM92"/>
<evidence type="ECO:0000256" key="5">
    <source>
        <dbReference type="ARBA" id="ARBA00034923"/>
    </source>
</evidence>
<feature type="domain" description="UvrD-like helicase ATP-binding" evidence="7">
    <location>
        <begin position="8"/>
        <end position="245"/>
    </location>
</feature>
<evidence type="ECO:0000313" key="9">
    <source>
        <dbReference type="Proteomes" id="UP000233435"/>
    </source>
</evidence>
<dbReference type="InterPro" id="IPR000212">
    <property type="entry name" value="DNA_helicase_UvrD/REP"/>
</dbReference>
<reference evidence="8 9" key="1">
    <citation type="submission" date="2017-12" db="EMBL/GenBank/DDBJ databases">
        <title>Confluentibacter flavum sp. nov., isolated from the saline lake.</title>
        <authorList>
            <person name="Yu L."/>
        </authorList>
    </citation>
    <scope>NUCLEOTIDE SEQUENCE [LARGE SCALE GENOMIC DNA]</scope>
    <source>
        <strain evidence="8 9">3B</strain>
    </source>
</reference>
<dbReference type="InterPro" id="IPR027417">
    <property type="entry name" value="P-loop_NTPase"/>
</dbReference>
<evidence type="ECO:0000256" key="6">
    <source>
        <dbReference type="PROSITE-ProRule" id="PRU00560"/>
    </source>
</evidence>
<proteinExistence type="predicted"/>
<comment type="caution">
    <text evidence="8">The sequence shown here is derived from an EMBL/GenBank/DDBJ whole genome shotgun (WGS) entry which is preliminary data.</text>
</comment>
<feature type="binding site" evidence="6">
    <location>
        <begin position="29"/>
        <end position="36"/>
    </location>
    <ligand>
        <name>ATP</name>
        <dbReference type="ChEBI" id="CHEBI:30616"/>
    </ligand>
</feature>
<evidence type="ECO:0000256" key="2">
    <source>
        <dbReference type="ARBA" id="ARBA00022801"/>
    </source>
</evidence>
<keyword evidence="2 6" id="KW-0378">Hydrolase</keyword>
<dbReference type="Gene3D" id="3.40.50.300">
    <property type="entry name" value="P-loop containing nucleotide triphosphate hydrolases"/>
    <property type="match status" value="2"/>
</dbReference>
<name>A0A2N3HM92_9FLAO</name>
<dbReference type="Pfam" id="PF13245">
    <property type="entry name" value="AAA_19"/>
    <property type="match status" value="1"/>
</dbReference>
<keyword evidence="3 6" id="KW-0347">Helicase</keyword>
<evidence type="ECO:0000256" key="1">
    <source>
        <dbReference type="ARBA" id="ARBA00022741"/>
    </source>
</evidence>
<dbReference type="PROSITE" id="PS51198">
    <property type="entry name" value="UVRD_HELICASE_ATP_BIND"/>
    <property type="match status" value="1"/>
</dbReference>
<evidence type="ECO:0000259" key="7">
    <source>
        <dbReference type="PROSITE" id="PS51198"/>
    </source>
</evidence>
<dbReference type="GO" id="GO:0016787">
    <property type="term" value="F:hydrolase activity"/>
    <property type="evidence" value="ECO:0007669"/>
    <property type="project" value="UniProtKB-UniRule"/>
</dbReference>
<dbReference type="InterPro" id="IPR014016">
    <property type="entry name" value="UvrD-like_ATP-bd"/>
</dbReference>
<dbReference type="RefSeq" id="WP_106658794.1">
    <property type="nucleotide sequence ID" value="NZ_PJEO01000015.1"/>
</dbReference>
<keyword evidence="4 6" id="KW-0067">ATP-binding</keyword>
<evidence type="ECO:0000313" key="8">
    <source>
        <dbReference type="EMBL" id="PKQ46083.1"/>
    </source>
</evidence>
<sequence>MVEERLDLEPEVQEIFKLIDDGRNFLLSGGAGSGKTYSLVSVIRQVIVENPTIKVACMTYTNAAVKEIEERVNHKNLNVSTIHDFLWDSIKHFQKELKLALISLVNNVEINSINIDDIFPLPESYYDLLPDGIQYKEFVKLREGIISHDELLIVANFLFEKYPKLSSIVKDKYKFIFIDEYQDTNKTVVEIFLTHFKKSERKNIIGFFGDAMQSIYEGIGNLADYTGEDADKVKEIKKNQNRRNPQLIIDLANKLRTDGIIQEASTDSKAPNMIEGVVKQGTILFLHSADGDINVVEKFLENKYDWDFNNSKQTKELNLTHNLIADKARFRTLMDIYDNDPVIGLKSEILEKIKYNKKNNRPEIKIEEDDTFDTVVDKFQLKNRQKQLKKDILLSDPDKAELYNQLKDKPFSEVRKIYLNKDALIDDKKQDEEDENKKGSKRDNLIKHLFKIQTNISLYQNKKYNEFLRATDYRYKITSIESKKILKENIEILINVGDKTIEEVINVANEKGICLIDDRLDIFKEKYMYLYNRVKNVKFIEFQKLYEYLEGLTQFSTQHKTKGAEFDNVLVILDNGGWNNYNFEKMFLGTASESVLERTQKLFYVCCTRAKENLSVYFHNPDELVLEKAKEWFGKVNVIDIVSKI</sequence>
<accession>A0A2N3HM92</accession>
<protein>
    <recommendedName>
        <fullName evidence="5">DNA 3'-5' helicase II</fullName>
    </recommendedName>
</protein>
<dbReference type="Proteomes" id="UP000233435">
    <property type="component" value="Unassembled WGS sequence"/>
</dbReference>
<gene>
    <name evidence="8" type="ORF">CSW08_04900</name>
</gene>
<keyword evidence="1 6" id="KW-0547">Nucleotide-binding</keyword>